<gene>
    <name evidence="1" type="ORF">Ciccas_012766</name>
</gene>
<name>A0ABD2PMH3_9PLAT</name>
<organism evidence="1 2">
    <name type="scientific">Cichlidogyrus casuarinus</name>
    <dbReference type="NCBI Taxonomy" id="1844966"/>
    <lineage>
        <taxon>Eukaryota</taxon>
        <taxon>Metazoa</taxon>
        <taxon>Spiralia</taxon>
        <taxon>Lophotrochozoa</taxon>
        <taxon>Platyhelminthes</taxon>
        <taxon>Monogenea</taxon>
        <taxon>Monopisthocotylea</taxon>
        <taxon>Dactylogyridea</taxon>
        <taxon>Ancyrocephalidae</taxon>
        <taxon>Cichlidogyrus</taxon>
    </lineage>
</organism>
<protein>
    <submittedName>
        <fullName evidence="1">Uncharacterized protein</fullName>
    </submittedName>
</protein>
<evidence type="ECO:0000313" key="1">
    <source>
        <dbReference type="EMBL" id="KAL3308699.1"/>
    </source>
</evidence>
<sequence length="89" mass="10311">MVNRLIGVLLFENRTAKNPVDPIVIQVEDAKRRQVGQVIINLQDIPRRPIPELYQTHLIEAKLVATKKNPTPKGYIYYWIGTVNYWPAN</sequence>
<dbReference type="AlphaFoldDB" id="A0ABD2PMH3"/>
<proteinExistence type="predicted"/>
<feature type="non-terminal residue" evidence="1">
    <location>
        <position position="89"/>
    </location>
</feature>
<evidence type="ECO:0000313" key="2">
    <source>
        <dbReference type="Proteomes" id="UP001626550"/>
    </source>
</evidence>
<comment type="caution">
    <text evidence="1">The sequence shown here is derived from an EMBL/GenBank/DDBJ whole genome shotgun (WGS) entry which is preliminary data.</text>
</comment>
<keyword evidence="2" id="KW-1185">Reference proteome</keyword>
<dbReference type="Proteomes" id="UP001626550">
    <property type="component" value="Unassembled WGS sequence"/>
</dbReference>
<accession>A0ABD2PMH3</accession>
<reference evidence="1 2" key="1">
    <citation type="submission" date="2024-11" db="EMBL/GenBank/DDBJ databases">
        <title>Adaptive evolution of stress response genes in parasites aligns with host niche diversity.</title>
        <authorList>
            <person name="Hahn C."/>
            <person name="Resl P."/>
        </authorList>
    </citation>
    <scope>NUCLEOTIDE SEQUENCE [LARGE SCALE GENOMIC DNA]</scope>
    <source>
        <strain evidence="1">EGGRZ-B1_66</strain>
        <tissue evidence="1">Body</tissue>
    </source>
</reference>
<dbReference type="EMBL" id="JBJKFK010004845">
    <property type="protein sequence ID" value="KAL3308699.1"/>
    <property type="molecule type" value="Genomic_DNA"/>
</dbReference>